<evidence type="ECO:0000313" key="10">
    <source>
        <dbReference type="Proteomes" id="UP000316801"/>
    </source>
</evidence>
<dbReference type="GO" id="GO:0005886">
    <property type="term" value="C:plasma membrane"/>
    <property type="evidence" value="ECO:0007669"/>
    <property type="project" value="TreeGrafter"/>
</dbReference>
<dbReference type="PRINTS" id="PR00411">
    <property type="entry name" value="PNDRDTASEI"/>
</dbReference>
<evidence type="ECO:0000256" key="2">
    <source>
        <dbReference type="ARBA" id="ARBA00009410"/>
    </source>
</evidence>
<keyword evidence="10" id="KW-1185">Reference proteome</keyword>
<dbReference type="Pfam" id="PF01266">
    <property type="entry name" value="DAO"/>
    <property type="match status" value="1"/>
</dbReference>
<evidence type="ECO:0000256" key="5">
    <source>
        <dbReference type="ARBA" id="ARBA00023002"/>
    </source>
</evidence>
<dbReference type="PANTHER" id="PTHR13847">
    <property type="entry name" value="SARCOSINE DEHYDROGENASE-RELATED"/>
    <property type="match status" value="1"/>
</dbReference>
<accession>A0A549TET6</accession>
<dbReference type="Gene3D" id="3.50.50.60">
    <property type="entry name" value="FAD/NAD(P)-binding domain"/>
    <property type="match status" value="2"/>
</dbReference>
<keyword evidence="3 7" id="KW-0285">Flavoprotein</keyword>
<dbReference type="FunFam" id="3.50.50.60:FF:000020">
    <property type="entry name" value="D-amino acid dehydrogenase"/>
    <property type="match status" value="1"/>
</dbReference>
<dbReference type="RefSeq" id="WP_143124156.1">
    <property type="nucleotide sequence ID" value="NZ_VJMG01000011.1"/>
</dbReference>
<comment type="catalytic activity">
    <reaction evidence="6 7">
        <text>a D-alpha-amino acid + A + H2O = a 2-oxocarboxylate + AH2 + NH4(+)</text>
        <dbReference type="Rhea" id="RHEA:18125"/>
        <dbReference type="ChEBI" id="CHEBI:13193"/>
        <dbReference type="ChEBI" id="CHEBI:15377"/>
        <dbReference type="ChEBI" id="CHEBI:17499"/>
        <dbReference type="ChEBI" id="CHEBI:28938"/>
        <dbReference type="ChEBI" id="CHEBI:35179"/>
        <dbReference type="ChEBI" id="CHEBI:59871"/>
    </reaction>
</comment>
<evidence type="ECO:0000256" key="1">
    <source>
        <dbReference type="ARBA" id="ARBA00001974"/>
    </source>
</evidence>
<comment type="similarity">
    <text evidence="2 7">Belongs to the DadA oxidoreductase family.</text>
</comment>
<evidence type="ECO:0000256" key="3">
    <source>
        <dbReference type="ARBA" id="ARBA00022630"/>
    </source>
</evidence>
<dbReference type="SUPFAM" id="SSF54373">
    <property type="entry name" value="FAD-linked reductases, C-terminal domain"/>
    <property type="match status" value="1"/>
</dbReference>
<evidence type="ECO:0000259" key="8">
    <source>
        <dbReference type="Pfam" id="PF01266"/>
    </source>
</evidence>
<evidence type="ECO:0000313" key="9">
    <source>
        <dbReference type="EMBL" id="TRL40811.1"/>
    </source>
</evidence>
<comment type="caution">
    <text evidence="9">The sequence shown here is derived from an EMBL/GenBank/DDBJ whole genome shotgun (WGS) entry which is preliminary data.</text>
</comment>
<dbReference type="PANTHER" id="PTHR13847:SF280">
    <property type="entry name" value="D-AMINO ACID DEHYDROGENASE"/>
    <property type="match status" value="1"/>
</dbReference>
<comment type="cofactor">
    <cofactor evidence="1 7">
        <name>FAD</name>
        <dbReference type="ChEBI" id="CHEBI:57692"/>
    </cofactor>
</comment>
<dbReference type="Proteomes" id="UP000316801">
    <property type="component" value="Unassembled WGS sequence"/>
</dbReference>
<dbReference type="NCBIfam" id="NF001933">
    <property type="entry name" value="PRK00711.1"/>
    <property type="match status" value="1"/>
</dbReference>
<evidence type="ECO:0000256" key="7">
    <source>
        <dbReference type="HAMAP-Rule" id="MF_01202"/>
    </source>
</evidence>
<name>A0A549TET6_9HYPH</name>
<gene>
    <name evidence="7" type="primary">dadA</name>
    <name evidence="9" type="ORF">FNA46_05790</name>
</gene>
<reference evidence="9 10" key="1">
    <citation type="submission" date="2019-07" db="EMBL/GenBank/DDBJ databases">
        <title>Ln-dependent methylotrophs.</title>
        <authorList>
            <person name="Tani A."/>
        </authorList>
    </citation>
    <scope>NUCLEOTIDE SEQUENCE [LARGE SCALE GENOMIC DNA]</scope>
    <source>
        <strain evidence="9 10">SM12</strain>
    </source>
</reference>
<keyword evidence="5 7" id="KW-0560">Oxidoreductase</keyword>
<dbReference type="AlphaFoldDB" id="A0A549TET6"/>
<proteinExistence type="inferred from homology"/>
<dbReference type="SUPFAM" id="SSF51905">
    <property type="entry name" value="FAD/NAD(P)-binding domain"/>
    <property type="match status" value="1"/>
</dbReference>
<dbReference type="EMBL" id="VJMG01000011">
    <property type="protein sequence ID" value="TRL40811.1"/>
    <property type="molecule type" value="Genomic_DNA"/>
</dbReference>
<comment type="function">
    <text evidence="7">Oxidative deamination of D-amino acids.</text>
</comment>
<organism evidence="9 10">
    <name type="scientific">Rhizobium straminoryzae</name>
    <dbReference type="NCBI Taxonomy" id="1387186"/>
    <lineage>
        <taxon>Bacteria</taxon>
        <taxon>Pseudomonadati</taxon>
        <taxon>Pseudomonadota</taxon>
        <taxon>Alphaproteobacteria</taxon>
        <taxon>Hyphomicrobiales</taxon>
        <taxon>Rhizobiaceae</taxon>
        <taxon>Rhizobium/Agrobacterium group</taxon>
        <taxon>Rhizobium</taxon>
    </lineage>
</organism>
<dbReference type="GO" id="GO:0055130">
    <property type="term" value="P:D-alanine catabolic process"/>
    <property type="evidence" value="ECO:0007669"/>
    <property type="project" value="TreeGrafter"/>
</dbReference>
<evidence type="ECO:0000256" key="6">
    <source>
        <dbReference type="ARBA" id="ARBA00047884"/>
    </source>
</evidence>
<dbReference type="InterPro" id="IPR006076">
    <property type="entry name" value="FAD-dep_OxRdtase"/>
</dbReference>
<dbReference type="GO" id="GO:0008718">
    <property type="term" value="F:D-amino-acid dehydrogenase activity"/>
    <property type="evidence" value="ECO:0007669"/>
    <property type="project" value="UniProtKB-UniRule"/>
</dbReference>
<keyword evidence="4 7" id="KW-0274">FAD</keyword>
<feature type="binding site" evidence="7">
    <location>
        <begin position="3"/>
        <end position="17"/>
    </location>
    <ligand>
        <name>FAD</name>
        <dbReference type="ChEBI" id="CHEBI:57692"/>
    </ligand>
</feature>
<dbReference type="GO" id="GO:0005737">
    <property type="term" value="C:cytoplasm"/>
    <property type="evidence" value="ECO:0007669"/>
    <property type="project" value="TreeGrafter"/>
</dbReference>
<evidence type="ECO:0000256" key="4">
    <source>
        <dbReference type="ARBA" id="ARBA00022827"/>
    </source>
</evidence>
<dbReference type="EC" id="1.4.99.-" evidence="7"/>
<sequence length="417" mass="44988">MKITILGAGVIGVTSAYYLARAGHEVTVIDRQAGPALETSFANAGEVSFGYCSPWAAPGIPQKAMKWIFMEHAPLILRPKLDAAMLSWMLKMLMNCTSERYALNKSRMLRLADYSRLALAEVRSDTGIAYDERMQGTLQLFRTQAQLEASAKDVKALAADGIPYEVLDPDGCIRAEPALAHVRHKIVGGLLTPKDETGDCFKFTNALAAKAESMGVRFQWGTGIMGLEVEGGAVKAVVTDRGRILSDSIVVALGSYSPMLVKPHGISLPVYPVKGYSLTIPITDASRAPESTVMDETYKIAITRLGDRIRVGGMAEISGYTNDLGLARRRTLEHSVTDLFPGGDISRADFWSGLRPMTPDGTPVIGVTNIRNLYLNTGHGTLGWTMSCGSAKVLADIVSGRKADIETKDLAVSRYAA</sequence>
<feature type="domain" description="FAD dependent oxidoreductase" evidence="8">
    <location>
        <begin position="3"/>
        <end position="396"/>
    </location>
</feature>
<protein>
    <recommendedName>
        <fullName evidence="7">D-amino acid dehydrogenase</fullName>
        <ecNumber evidence="7">1.4.99.-</ecNumber>
    </recommendedName>
</protein>
<dbReference type="HAMAP" id="MF_01202">
    <property type="entry name" value="DadA"/>
    <property type="match status" value="1"/>
</dbReference>
<dbReference type="Gene3D" id="3.30.9.10">
    <property type="entry name" value="D-Amino Acid Oxidase, subunit A, domain 2"/>
    <property type="match status" value="1"/>
</dbReference>
<dbReference type="InterPro" id="IPR036188">
    <property type="entry name" value="FAD/NAD-bd_sf"/>
</dbReference>
<dbReference type="InterPro" id="IPR023080">
    <property type="entry name" value="DadA"/>
</dbReference>